<name>A0A2S8R031_9GAMM</name>
<dbReference type="AlphaFoldDB" id="A0A2S8R031"/>
<sequence length="92" mass="10815">MMAFTTYKLLNLYFFVKKYLQMFILRVTFIKVSIPIQRKEGFKYMSKLAKEIKENKATVTTKKSADQKAMAQSLLDNVCGGGDRWLKWIKNH</sequence>
<comment type="caution">
    <text evidence="1">The sequence shown here is derived from an EMBL/GenBank/DDBJ whole genome shotgun (WGS) entry which is preliminary data.</text>
</comment>
<proteinExistence type="predicted"/>
<keyword evidence="2" id="KW-1185">Reference proteome</keyword>
<organism evidence="1 2">
    <name type="scientific">Photorhabdus hindustanensis</name>
    <dbReference type="NCBI Taxonomy" id="2918802"/>
    <lineage>
        <taxon>Bacteria</taxon>
        <taxon>Pseudomonadati</taxon>
        <taxon>Pseudomonadota</taxon>
        <taxon>Gammaproteobacteria</taxon>
        <taxon>Enterobacterales</taxon>
        <taxon>Morganellaceae</taxon>
        <taxon>Photorhabdus</taxon>
    </lineage>
</organism>
<reference evidence="1 2" key="1">
    <citation type="submission" date="2018-02" db="EMBL/GenBank/DDBJ databases">
        <title>Five New Genomes of Indian Photorhabdus Isolates TSA.</title>
        <authorList>
            <person name="Dubay B."/>
            <person name="Somvanshi V.S."/>
        </authorList>
    </citation>
    <scope>NUCLEOTIDE SEQUENCE [LARGE SCALE GENOMIC DNA]</scope>
    <source>
        <strain evidence="1 2">H1</strain>
    </source>
</reference>
<accession>A0A2S8R031</accession>
<dbReference type="EMBL" id="PUWT01000056">
    <property type="protein sequence ID" value="PQQ23484.1"/>
    <property type="molecule type" value="Genomic_DNA"/>
</dbReference>
<protein>
    <submittedName>
        <fullName evidence="1">Uncharacterized protein</fullName>
    </submittedName>
</protein>
<dbReference type="Proteomes" id="UP000239550">
    <property type="component" value="Unassembled WGS sequence"/>
</dbReference>
<evidence type="ECO:0000313" key="1">
    <source>
        <dbReference type="EMBL" id="PQQ23484.1"/>
    </source>
</evidence>
<evidence type="ECO:0000313" key="2">
    <source>
        <dbReference type="Proteomes" id="UP000239550"/>
    </source>
</evidence>
<gene>
    <name evidence="1" type="ORF">C6H66_19290</name>
</gene>